<proteinExistence type="predicted"/>
<dbReference type="OrthoDB" id="3869178at2"/>
<reference evidence="3 4" key="1">
    <citation type="submission" date="2018-06" db="EMBL/GenBank/DDBJ databases">
        <title>Streptacidiphilus pinicola sp. nov., isolated from pine grove soil.</title>
        <authorList>
            <person name="Roh S.G."/>
            <person name="Park S."/>
            <person name="Kim M.-K."/>
            <person name="Yun B.-R."/>
            <person name="Park J."/>
            <person name="Kim M.J."/>
            <person name="Kim Y.S."/>
            <person name="Kim S.B."/>
        </authorList>
    </citation>
    <scope>NUCLEOTIDE SEQUENCE [LARGE SCALE GENOMIC DNA]</scope>
    <source>
        <strain evidence="3 4">MMS16-CNU450</strain>
    </source>
</reference>
<dbReference type="Pfam" id="PF13796">
    <property type="entry name" value="Sensor"/>
    <property type="match status" value="1"/>
</dbReference>
<keyword evidence="1" id="KW-0472">Membrane</keyword>
<evidence type="ECO:0000256" key="1">
    <source>
        <dbReference type="SAM" id="Phobius"/>
    </source>
</evidence>
<sequence length="218" mass="23552">MHEKRRTKGGCGMTTPAIPTGRTWRETLHLILDLPLGILSFSYVVVLLAFGLGTSMTFLGLPVLVACVGGARGFAAMERARARALLGVDVPAPATPTPPRPGFVGWIRGMLGNGANWRAALYAFLLLPMGILGFTLAVVLWSVGLSAALYPLYQWVFPRYVGWPGYRLWENNGHSHYLSGWPEIAATCVAGIVLVLLATQVVRGLAAVRRGMVRGLLR</sequence>
<feature type="transmembrane region" description="Helical" evidence="1">
    <location>
        <begin position="120"/>
        <end position="153"/>
    </location>
</feature>
<name>A0A2X0KA72_9ACTN</name>
<feature type="transmembrane region" description="Helical" evidence="1">
    <location>
        <begin position="30"/>
        <end position="50"/>
    </location>
</feature>
<dbReference type="InterPro" id="IPR025828">
    <property type="entry name" value="Put_sensor_dom"/>
</dbReference>
<feature type="transmembrane region" description="Helical" evidence="1">
    <location>
        <begin position="184"/>
        <end position="208"/>
    </location>
</feature>
<keyword evidence="4" id="KW-1185">Reference proteome</keyword>
<organism evidence="3 4">
    <name type="scientific">Streptacidiphilus pinicola</name>
    <dbReference type="NCBI Taxonomy" id="2219663"/>
    <lineage>
        <taxon>Bacteria</taxon>
        <taxon>Bacillati</taxon>
        <taxon>Actinomycetota</taxon>
        <taxon>Actinomycetes</taxon>
        <taxon>Kitasatosporales</taxon>
        <taxon>Streptomycetaceae</taxon>
        <taxon>Streptacidiphilus</taxon>
    </lineage>
</organism>
<protein>
    <recommendedName>
        <fullName evidence="2">Putative sensor domain-containing protein</fullName>
    </recommendedName>
</protein>
<evidence type="ECO:0000259" key="2">
    <source>
        <dbReference type="Pfam" id="PF13796"/>
    </source>
</evidence>
<dbReference type="EMBL" id="QKYN01000066">
    <property type="protein sequence ID" value="RAG84359.1"/>
    <property type="molecule type" value="Genomic_DNA"/>
</dbReference>
<comment type="caution">
    <text evidence="3">The sequence shown here is derived from an EMBL/GenBank/DDBJ whole genome shotgun (WGS) entry which is preliminary data.</text>
</comment>
<feature type="domain" description="Putative sensor" evidence="2">
    <location>
        <begin position="29"/>
        <end position="217"/>
    </location>
</feature>
<evidence type="ECO:0000313" key="4">
    <source>
        <dbReference type="Proteomes" id="UP000248889"/>
    </source>
</evidence>
<keyword evidence="1" id="KW-1133">Transmembrane helix</keyword>
<dbReference type="AlphaFoldDB" id="A0A2X0KA72"/>
<feature type="transmembrane region" description="Helical" evidence="1">
    <location>
        <begin position="56"/>
        <end position="75"/>
    </location>
</feature>
<keyword evidence="1" id="KW-0812">Transmembrane</keyword>
<dbReference type="Proteomes" id="UP000248889">
    <property type="component" value="Unassembled WGS sequence"/>
</dbReference>
<gene>
    <name evidence="3" type="ORF">DN069_16990</name>
</gene>
<evidence type="ECO:0000313" key="3">
    <source>
        <dbReference type="EMBL" id="RAG84359.1"/>
    </source>
</evidence>
<accession>A0A2X0KA72</accession>